<protein>
    <submittedName>
        <fullName evidence="2">Uncharacterized protein</fullName>
    </submittedName>
</protein>
<keyword evidence="1" id="KW-0812">Transmembrane</keyword>
<dbReference type="GeneID" id="30032395"/>
<feature type="transmembrane region" description="Helical" evidence="1">
    <location>
        <begin position="116"/>
        <end position="139"/>
    </location>
</feature>
<keyword evidence="1" id="KW-1133">Transmembrane helix</keyword>
<organism evidence="2 3">
    <name type="scientific">Metschnikowia bicuspidata var. bicuspidata NRRL YB-4993</name>
    <dbReference type="NCBI Taxonomy" id="869754"/>
    <lineage>
        <taxon>Eukaryota</taxon>
        <taxon>Fungi</taxon>
        <taxon>Dikarya</taxon>
        <taxon>Ascomycota</taxon>
        <taxon>Saccharomycotina</taxon>
        <taxon>Pichiomycetes</taxon>
        <taxon>Metschnikowiaceae</taxon>
        <taxon>Metschnikowia</taxon>
    </lineage>
</organism>
<reference evidence="2 3" key="1">
    <citation type="submission" date="2016-05" db="EMBL/GenBank/DDBJ databases">
        <title>Comparative genomics of biotechnologically important yeasts.</title>
        <authorList>
            <consortium name="DOE Joint Genome Institute"/>
            <person name="Riley R."/>
            <person name="Haridas S."/>
            <person name="Wolfe K.H."/>
            <person name="Lopes M.R."/>
            <person name="Hittinger C.T."/>
            <person name="Goker M."/>
            <person name="Salamov A."/>
            <person name="Wisecaver J."/>
            <person name="Long T.M."/>
            <person name="Aerts A.L."/>
            <person name="Barry K."/>
            <person name="Choi C."/>
            <person name="Clum A."/>
            <person name="Coughlan A.Y."/>
            <person name="Deshpande S."/>
            <person name="Douglass A.P."/>
            <person name="Hanson S.J."/>
            <person name="Klenk H.-P."/>
            <person name="LaButti K."/>
            <person name="Lapidus A."/>
            <person name="Lindquist E."/>
            <person name="Lipzen A."/>
            <person name="Meier-kolthoff J.P."/>
            <person name="Ohm R.A."/>
            <person name="Otillar R.P."/>
            <person name="Pangilinan J."/>
            <person name="Peng Y."/>
            <person name="Rokas A."/>
            <person name="Rosa C.A."/>
            <person name="Scheuner C."/>
            <person name="Sibirny A.A."/>
            <person name="Slot J.C."/>
            <person name="Stielow J.B."/>
            <person name="Sun H."/>
            <person name="Kurtzman C.P."/>
            <person name="Blackwell M."/>
            <person name="Grigoriev I.V."/>
            <person name="Jeffries T.W."/>
        </authorList>
    </citation>
    <scope>NUCLEOTIDE SEQUENCE [LARGE SCALE GENOMIC DNA]</scope>
    <source>
        <strain evidence="2 3">NRRL YB-4993</strain>
    </source>
</reference>
<keyword evidence="3" id="KW-1185">Reference proteome</keyword>
<evidence type="ECO:0000313" key="3">
    <source>
        <dbReference type="Proteomes" id="UP000092555"/>
    </source>
</evidence>
<gene>
    <name evidence="2" type="ORF">METBIDRAFT_96054</name>
</gene>
<proteinExistence type="predicted"/>
<accession>A0A1A0HGK9</accession>
<comment type="caution">
    <text evidence="2">The sequence shown here is derived from an EMBL/GenBank/DDBJ whole genome shotgun (WGS) entry which is preliminary data.</text>
</comment>
<evidence type="ECO:0000256" key="1">
    <source>
        <dbReference type="SAM" id="Phobius"/>
    </source>
</evidence>
<keyword evidence="1" id="KW-0472">Membrane</keyword>
<sequence length="140" mass="15425">MFCSEEERSQHGDRCLLPLTAAAGGSRDWSPPPAHGWSLGVEWVCADVASSSYKYIESLILSSHFLFFLVAPYVVDCNGALSQVSVPGEDASSDNIRTRNLCATCLLTRGSSIVRFLSYLLSDFFFIDFPFLALVSQILF</sequence>
<name>A0A1A0HGK9_9ASCO</name>
<dbReference type="EMBL" id="LXTC01000001">
    <property type="protein sequence ID" value="OBA22988.1"/>
    <property type="molecule type" value="Genomic_DNA"/>
</dbReference>
<dbReference type="RefSeq" id="XP_018713469.1">
    <property type="nucleotide sequence ID" value="XM_018859420.1"/>
</dbReference>
<evidence type="ECO:0000313" key="2">
    <source>
        <dbReference type="EMBL" id="OBA22988.1"/>
    </source>
</evidence>
<dbReference type="Proteomes" id="UP000092555">
    <property type="component" value="Unassembled WGS sequence"/>
</dbReference>
<dbReference type="AlphaFoldDB" id="A0A1A0HGK9"/>